<organism evidence="2 3">
    <name type="scientific">Aspergillus lucknowensis</name>
    <dbReference type="NCBI Taxonomy" id="176173"/>
    <lineage>
        <taxon>Eukaryota</taxon>
        <taxon>Fungi</taxon>
        <taxon>Dikarya</taxon>
        <taxon>Ascomycota</taxon>
        <taxon>Pezizomycotina</taxon>
        <taxon>Eurotiomycetes</taxon>
        <taxon>Eurotiomycetidae</taxon>
        <taxon>Eurotiales</taxon>
        <taxon>Aspergillaceae</taxon>
        <taxon>Aspergillus</taxon>
        <taxon>Aspergillus subgen. Nidulantes</taxon>
    </lineage>
</organism>
<evidence type="ECO:0000313" key="3">
    <source>
        <dbReference type="Proteomes" id="UP001610432"/>
    </source>
</evidence>
<protein>
    <submittedName>
        <fullName evidence="2">Uncharacterized protein</fullName>
    </submittedName>
</protein>
<evidence type="ECO:0000256" key="1">
    <source>
        <dbReference type="SAM" id="MobiDB-lite"/>
    </source>
</evidence>
<dbReference type="Proteomes" id="UP001610432">
    <property type="component" value="Unassembled WGS sequence"/>
</dbReference>
<keyword evidence="3" id="KW-1185">Reference proteome</keyword>
<proteinExistence type="predicted"/>
<dbReference type="GeneID" id="98141040"/>
<dbReference type="RefSeq" id="XP_070882914.1">
    <property type="nucleotide sequence ID" value="XM_071025968.1"/>
</dbReference>
<name>A0ABR4LHA5_9EURO</name>
<evidence type="ECO:0000313" key="2">
    <source>
        <dbReference type="EMBL" id="KAL2863935.1"/>
    </source>
</evidence>
<reference evidence="2 3" key="1">
    <citation type="submission" date="2024-07" db="EMBL/GenBank/DDBJ databases">
        <title>Section-level genome sequencing and comparative genomics of Aspergillus sections Usti and Cavernicolus.</title>
        <authorList>
            <consortium name="Lawrence Berkeley National Laboratory"/>
            <person name="Nybo J.L."/>
            <person name="Vesth T.C."/>
            <person name="Theobald S."/>
            <person name="Frisvad J.C."/>
            <person name="Larsen T.O."/>
            <person name="Kjaerboelling I."/>
            <person name="Rothschild-Mancinelli K."/>
            <person name="Lyhne E.K."/>
            <person name="Kogle M.E."/>
            <person name="Barry K."/>
            <person name="Clum A."/>
            <person name="Na H."/>
            <person name="Ledsgaard L."/>
            <person name="Lin J."/>
            <person name="Lipzen A."/>
            <person name="Kuo A."/>
            <person name="Riley R."/>
            <person name="Mondo S."/>
            <person name="Labutti K."/>
            <person name="Haridas S."/>
            <person name="Pangalinan J."/>
            <person name="Salamov A.A."/>
            <person name="Simmons B.A."/>
            <person name="Magnuson J.K."/>
            <person name="Chen J."/>
            <person name="Drula E."/>
            <person name="Henrissat B."/>
            <person name="Wiebenga A."/>
            <person name="Lubbers R.J."/>
            <person name="Gomes A.C."/>
            <person name="Macurrencykelacurrency M.R."/>
            <person name="Stajich J."/>
            <person name="Grigoriev I.V."/>
            <person name="Mortensen U.H."/>
            <person name="De Vries R.P."/>
            <person name="Baker S.E."/>
            <person name="Andersen M.R."/>
        </authorList>
    </citation>
    <scope>NUCLEOTIDE SEQUENCE [LARGE SCALE GENOMIC DNA]</scope>
    <source>
        <strain evidence="2 3">CBS 449.75</strain>
    </source>
</reference>
<sequence>MMSETLLRLGLPADQESCLSRSCDCQRRITKKITCRLSFHSNTESPASPDHMPSHFGPRTFHSRRVDRKFMHCYSIPQAPRSNYTISGLNCRTSILILGATPRSCRTKIGSVPADRGDGSLKYATLFVSSGHAQTRAFPSSCSDLPAMRGTSPPQPQENRIQTSLSNRGMNWSFFGSKSNEGPEP</sequence>
<feature type="region of interest" description="Disordered" evidence="1">
    <location>
        <begin position="138"/>
        <end position="160"/>
    </location>
</feature>
<dbReference type="EMBL" id="JBFXLQ010000046">
    <property type="protein sequence ID" value="KAL2863935.1"/>
    <property type="molecule type" value="Genomic_DNA"/>
</dbReference>
<comment type="caution">
    <text evidence="2">The sequence shown here is derived from an EMBL/GenBank/DDBJ whole genome shotgun (WGS) entry which is preliminary data.</text>
</comment>
<gene>
    <name evidence="2" type="ORF">BJX67DRAFT_233400</name>
</gene>
<accession>A0ABR4LHA5</accession>